<gene>
    <name evidence="2" type="primary">HaOG215585</name>
    <name evidence="2" type="ORF">B5X24_HaOG215585</name>
</gene>
<name>A0A2W1BAZ9_HELAM</name>
<reference evidence="2 3" key="1">
    <citation type="journal article" date="2017" name="BMC Biol.">
        <title>Genomic innovations, transcriptional plasticity and gene loss underlying the evolution and divergence of two highly polyphagous and invasive Helicoverpa pest species.</title>
        <authorList>
            <person name="Pearce S.L."/>
            <person name="Clarke D.F."/>
            <person name="East P.D."/>
            <person name="Elfekih S."/>
            <person name="Gordon K.H."/>
            <person name="Jermiin L.S."/>
            <person name="McGaughran A."/>
            <person name="Oakeshott J.G."/>
            <person name="Papanikolaou A."/>
            <person name="Perera O.P."/>
            <person name="Rane R.V."/>
            <person name="Richards S."/>
            <person name="Tay W.T."/>
            <person name="Walsh T.K."/>
            <person name="Anderson A."/>
            <person name="Anderson C.J."/>
            <person name="Asgari S."/>
            <person name="Board P.G."/>
            <person name="Bretschneider A."/>
            <person name="Campbell P.M."/>
            <person name="Chertemps T."/>
            <person name="Christeller J.T."/>
            <person name="Coppin C.W."/>
            <person name="Downes S.J."/>
            <person name="Duan G."/>
            <person name="Farnsworth C.A."/>
            <person name="Good R.T."/>
            <person name="Han L.B."/>
            <person name="Han Y.C."/>
            <person name="Hatje K."/>
            <person name="Horne I."/>
            <person name="Huang Y.P."/>
            <person name="Hughes D.S."/>
            <person name="Jacquin-Joly E."/>
            <person name="James W."/>
            <person name="Jhangiani S."/>
            <person name="Kollmar M."/>
            <person name="Kuwar S.S."/>
            <person name="Li S."/>
            <person name="Liu N.Y."/>
            <person name="Maibeche M.T."/>
            <person name="Miller J.R."/>
            <person name="Montagne N."/>
            <person name="Perry T."/>
            <person name="Qu J."/>
            <person name="Song S.V."/>
            <person name="Sutton G.G."/>
            <person name="Vogel H."/>
            <person name="Walenz B.P."/>
            <person name="Xu W."/>
            <person name="Zhang H.J."/>
            <person name="Zou Z."/>
            <person name="Batterham P."/>
            <person name="Edwards O.R."/>
            <person name="Feyereisen R."/>
            <person name="Gibbs R.A."/>
            <person name="Heckel D.G."/>
            <person name="McGrath A."/>
            <person name="Robin C."/>
            <person name="Scherer S.E."/>
            <person name="Worley K.C."/>
            <person name="Wu Y.D."/>
        </authorList>
    </citation>
    <scope>NUCLEOTIDE SEQUENCE [LARGE SCALE GENOMIC DNA]</scope>
    <source>
        <strain evidence="2">Harm_GR_Male_#8</strain>
        <tissue evidence="2">Whole organism</tissue>
    </source>
</reference>
<keyword evidence="1" id="KW-0472">Membrane</keyword>
<dbReference type="AlphaFoldDB" id="A0A2W1BAZ9"/>
<organism evidence="2 3">
    <name type="scientific">Helicoverpa armigera</name>
    <name type="common">Cotton bollworm</name>
    <name type="synonym">Heliothis armigera</name>
    <dbReference type="NCBI Taxonomy" id="29058"/>
    <lineage>
        <taxon>Eukaryota</taxon>
        <taxon>Metazoa</taxon>
        <taxon>Ecdysozoa</taxon>
        <taxon>Arthropoda</taxon>
        <taxon>Hexapoda</taxon>
        <taxon>Insecta</taxon>
        <taxon>Pterygota</taxon>
        <taxon>Neoptera</taxon>
        <taxon>Endopterygota</taxon>
        <taxon>Lepidoptera</taxon>
        <taxon>Glossata</taxon>
        <taxon>Ditrysia</taxon>
        <taxon>Noctuoidea</taxon>
        <taxon>Noctuidae</taxon>
        <taxon>Heliothinae</taxon>
        <taxon>Helicoverpa</taxon>
    </lineage>
</organism>
<dbReference type="OMA" id="RGWHEIP"/>
<keyword evidence="1" id="KW-1133">Transmembrane helix</keyword>
<evidence type="ECO:0000313" key="3">
    <source>
        <dbReference type="Proteomes" id="UP000249218"/>
    </source>
</evidence>
<keyword evidence="3" id="KW-1185">Reference proteome</keyword>
<dbReference type="EMBL" id="KZ150539">
    <property type="protein sequence ID" value="PZC70577.1"/>
    <property type="molecule type" value="Genomic_DNA"/>
</dbReference>
<feature type="transmembrane region" description="Helical" evidence="1">
    <location>
        <begin position="23"/>
        <end position="45"/>
    </location>
</feature>
<protein>
    <submittedName>
        <fullName evidence="2">Uncharacterized protein</fullName>
    </submittedName>
</protein>
<evidence type="ECO:0000256" key="1">
    <source>
        <dbReference type="SAM" id="Phobius"/>
    </source>
</evidence>
<evidence type="ECO:0000313" key="2">
    <source>
        <dbReference type="EMBL" id="PZC70577.1"/>
    </source>
</evidence>
<dbReference type="Proteomes" id="UP000249218">
    <property type="component" value="Unassembled WGS sequence"/>
</dbReference>
<proteinExistence type="predicted"/>
<dbReference type="OrthoDB" id="6600151at2759"/>
<sequence>MASASRRSLGQLLQQGWNEIPEILASTGLALAGIGMATVGCYNYAKMDGDNRRYKSTYVVLRPDDPKAKLIRKD</sequence>
<keyword evidence="1" id="KW-0812">Transmembrane</keyword>
<accession>A0A2W1BAZ9</accession>